<sequence>MYMRPHLEYASLAWAVLTATQTGLLESLQHRAMWIILTLPHTHHITDADYAALNITSLGHRRNFVIACYMFKLYSNRLLCKLSKYKPVPHTNPYNMRNCVLCASYVTHNNVQERNERDDKVVSGEASGPEPTKKVLAGKRDGMCEH</sequence>
<reference evidence="4" key="1">
    <citation type="submission" date="2012-12" db="EMBL/GenBank/DDBJ databases">
        <authorList>
            <person name="Hellsten U."/>
            <person name="Grimwood J."/>
            <person name="Chapman J.A."/>
            <person name="Shapiro H."/>
            <person name="Aerts A."/>
            <person name="Otillar R.P."/>
            <person name="Terry A.Y."/>
            <person name="Boore J.L."/>
            <person name="Simakov O."/>
            <person name="Marletaz F."/>
            <person name="Cho S.-J."/>
            <person name="Edsinger-Gonzales E."/>
            <person name="Havlak P."/>
            <person name="Kuo D.-H."/>
            <person name="Larsson T."/>
            <person name="Lv J."/>
            <person name="Arendt D."/>
            <person name="Savage R."/>
            <person name="Osoegawa K."/>
            <person name="de Jong P."/>
            <person name="Lindberg D.R."/>
            <person name="Seaver E.C."/>
            <person name="Weisblat D.A."/>
            <person name="Putnam N.H."/>
            <person name="Grigoriev I.V."/>
            <person name="Rokhsar D.S."/>
        </authorList>
    </citation>
    <scope>NUCLEOTIDE SEQUENCE</scope>
    <source>
        <strain evidence="4">I ESC-2004</strain>
    </source>
</reference>
<name>R7V7B8_CAPTE</name>
<evidence type="ECO:0000313" key="3">
    <source>
        <dbReference type="EnsemblMetazoa" id="CapteP199807"/>
    </source>
</evidence>
<dbReference type="AlphaFoldDB" id="R7V7B8"/>
<dbReference type="HOGENOM" id="CLU_1779199_0_0_1"/>
<dbReference type="OrthoDB" id="6239463at2759"/>
<keyword evidence="4" id="KW-1185">Reference proteome</keyword>
<dbReference type="EMBL" id="KB296106">
    <property type="protein sequence ID" value="ELU12266.1"/>
    <property type="molecule type" value="Genomic_DNA"/>
</dbReference>
<organism evidence="2">
    <name type="scientific">Capitella teleta</name>
    <name type="common">Polychaete worm</name>
    <dbReference type="NCBI Taxonomy" id="283909"/>
    <lineage>
        <taxon>Eukaryota</taxon>
        <taxon>Metazoa</taxon>
        <taxon>Spiralia</taxon>
        <taxon>Lophotrochozoa</taxon>
        <taxon>Annelida</taxon>
        <taxon>Polychaeta</taxon>
        <taxon>Sedentaria</taxon>
        <taxon>Scolecida</taxon>
        <taxon>Capitellidae</taxon>
        <taxon>Capitella</taxon>
    </lineage>
</organism>
<reference evidence="3" key="3">
    <citation type="submission" date="2015-06" db="UniProtKB">
        <authorList>
            <consortium name="EnsemblMetazoa"/>
        </authorList>
    </citation>
    <scope>IDENTIFICATION</scope>
</reference>
<dbReference type="EnsemblMetazoa" id="CapteT199807">
    <property type="protein sequence ID" value="CapteP199807"/>
    <property type="gene ID" value="CapteG199807"/>
</dbReference>
<reference evidence="2 4" key="2">
    <citation type="journal article" date="2013" name="Nature">
        <title>Insights into bilaterian evolution from three spiralian genomes.</title>
        <authorList>
            <person name="Simakov O."/>
            <person name="Marletaz F."/>
            <person name="Cho S.J."/>
            <person name="Edsinger-Gonzales E."/>
            <person name="Havlak P."/>
            <person name="Hellsten U."/>
            <person name="Kuo D.H."/>
            <person name="Larsson T."/>
            <person name="Lv J."/>
            <person name="Arendt D."/>
            <person name="Savage R."/>
            <person name="Osoegawa K."/>
            <person name="de Jong P."/>
            <person name="Grimwood J."/>
            <person name="Chapman J.A."/>
            <person name="Shapiro H."/>
            <person name="Aerts A."/>
            <person name="Otillar R.P."/>
            <person name="Terry A.Y."/>
            <person name="Boore J.L."/>
            <person name="Grigoriev I.V."/>
            <person name="Lindberg D.R."/>
            <person name="Seaver E.C."/>
            <person name="Weisblat D.A."/>
            <person name="Putnam N.H."/>
            <person name="Rokhsar D.S."/>
        </authorList>
    </citation>
    <scope>NUCLEOTIDE SEQUENCE</scope>
    <source>
        <strain evidence="2 4">I ESC-2004</strain>
    </source>
</reference>
<gene>
    <name evidence="2" type="ORF">CAPTEDRAFT_199807</name>
</gene>
<evidence type="ECO:0000313" key="2">
    <source>
        <dbReference type="EMBL" id="ELU12266.1"/>
    </source>
</evidence>
<protein>
    <submittedName>
        <fullName evidence="2 3">Uncharacterized protein</fullName>
    </submittedName>
</protein>
<proteinExistence type="predicted"/>
<evidence type="ECO:0000313" key="4">
    <source>
        <dbReference type="Proteomes" id="UP000014760"/>
    </source>
</evidence>
<evidence type="ECO:0000256" key="1">
    <source>
        <dbReference type="SAM" id="MobiDB-lite"/>
    </source>
</evidence>
<dbReference type="Proteomes" id="UP000014760">
    <property type="component" value="Unassembled WGS sequence"/>
</dbReference>
<feature type="region of interest" description="Disordered" evidence="1">
    <location>
        <begin position="114"/>
        <end position="146"/>
    </location>
</feature>
<dbReference type="EMBL" id="AMQN01005477">
    <property type="status" value="NOT_ANNOTATED_CDS"/>
    <property type="molecule type" value="Genomic_DNA"/>
</dbReference>
<accession>R7V7B8</accession>